<feature type="domain" description="DUF2264" evidence="2">
    <location>
        <begin position="413"/>
        <end position="698"/>
    </location>
</feature>
<dbReference type="Proteomes" id="UP000186955">
    <property type="component" value="Unassembled WGS sequence"/>
</dbReference>
<sequence>MPPLPGFSDNPFRSRDDLATAALALLRPLTSHFSPSCARVRLPVSTGTHFDAGAAELEGFVRPLWAVVCLLNLQSNSSDPRLNEVIEEVTSPWIKGFTAGTDPDDAEYWGAIGETDHQRMVEAEVLAYALLTAPQRLFHTRDEKTRRNITSWLRGMNGQPMPNNNWRWFRVFVNLALVKVCGVPAAEVLDEMNADLELLDSFYLLDGWSGDGPWLTTQEEEEEAAEFERTRRRDGIGKGRQVDYYSGSFAIQFSQLLYVRFASDFDQIRAEKYRQQARDFGASFWRYFDCDGSAIPFGRSLTYRFSCGAFFAALAVSPVPDMPEPLSTPGKVKGFLLRHLRWWASRSDDIFHSDGTLNIGWLYPNMYMCEDYNSPQSPYWCLKTFIAVSLAQDNEFWSAEEEPYPSFFKPQLVPAPRQILSNHPAGNHHFCLSPAQFVAWPMKATQAKYSKFEYSSTFGFSVPTGPLIQQIAPDCTLALSRDGAETWAVKWKCSEPTFTEVAVRTRMGISRVQATSVRWYPWGDRGVEVHTTLIPPTDRWPDWHVRIHRVRVNSALRSLHTVEGGFASPGRCSSDGTKMCDIGELSPDIEIGSSEGVLQTPDSVLMLSVVGATGLSSGMGNESASYSTKTQALKPDANTNLVHQRTLIPVIARDVERDIQAGEVFLHVTRVFAISGTANCNRRVGGSVEERWVDRPVVLLLGSDERDPKEDCIILAL</sequence>
<dbReference type="InterPro" id="IPR049349">
    <property type="entry name" value="DUF2264_N"/>
</dbReference>
<evidence type="ECO:0000259" key="1">
    <source>
        <dbReference type="Pfam" id="PF10022"/>
    </source>
</evidence>
<dbReference type="EMBL" id="MNBE01000166">
    <property type="protein sequence ID" value="OKP12936.1"/>
    <property type="molecule type" value="Genomic_DNA"/>
</dbReference>
<organism evidence="3 4">
    <name type="scientific">Penicillium subrubescens</name>
    <dbReference type="NCBI Taxonomy" id="1316194"/>
    <lineage>
        <taxon>Eukaryota</taxon>
        <taxon>Fungi</taxon>
        <taxon>Dikarya</taxon>
        <taxon>Ascomycota</taxon>
        <taxon>Pezizomycotina</taxon>
        <taxon>Eurotiomycetes</taxon>
        <taxon>Eurotiomycetidae</taxon>
        <taxon>Eurotiales</taxon>
        <taxon>Aspergillaceae</taxon>
        <taxon>Penicillium</taxon>
    </lineage>
</organism>
<dbReference type="InterPro" id="IPR049237">
    <property type="entry name" value="DUF2264_C"/>
</dbReference>
<proteinExistence type="predicted"/>
<dbReference type="OrthoDB" id="5150166at2759"/>
<name>A0A1Q5UKC9_9EURO</name>
<evidence type="ECO:0000259" key="2">
    <source>
        <dbReference type="Pfam" id="PF20938"/>
    </source>
</evidence>
<protein>
    <submittedName>
        <fullName evidence="3">Uncharacterized protein</fullName>
    </submittedName>
</protein>
<keyword evidence="4" id="KW-1185">Reference proteome</keyword>
<evidence type="ECO:0000313" key="3">
    <source>
        <dbReference type="EMBL" id="OKP12936.1"/>
    </source>
</evidence>
<dbReference type="Pfam" id="PF10022">
    <property type="entry name" value="DUF2264"/>
    <property type="match status" value="1"/>
</dbReference>
<dbReference type="InterPro" id="IPR016624">
    <property type="entry name" value="UCP014753"/>
</dbReference>
<evidence type="ECO:0000313" key="4">
    <source>
        <dbReference type="Proteomes" id="UP000186955"/>
    </source>
</evidence>
<dbReference type="PANTHER" id="PTHR35339:SF2">
    <property type="entry name" value="DUF2264 DOMAIN-CONTAINING PROTEIN-RELATED"/>
    <property type="match status" value="1"/>
</dbReference>
<dbReference type="Pfam" id="PF20938">
    <property type="entry name" value="DUF2264_C"/>
    <property type="match status" value="1"/>
</dbReference>
<dbReference type="PANTHER" id="PTHR35339">
    <property type="entry name" value="LINALOOL DEHYDRATASE_ISOMERASE DOMAIN-CONTAINING PROTEIN"/>
    <property type="match status" value="1"/>
</dbReference>
<dbReference type="PIRSF" id="PIRSF014753">
    <property type="entry name" value="UCP014753"/>
    <property type="match status" value="1"/>
</dbReference>
<gene>
    <name evidence="3" type="ORF">PENSUB_1379</name>
</gene>
<dbReference type="STRING" id="1316194.A0A1Q5UKC9"/>
<feature type="domain" description="DUF2264" evidence="1">
    <location>
        <begin position="14"/>
        <end position="404"/>
    </location>
</feature>
<reference evidence="3 4" key="1">
    <citation type="submission" date="2016-10" db="EMBL/GenBank/DDBJ databases">
        <title>Genome sequence of the ascomycete fungus Penicillium subrubescens.</title>
        <authorList>
            <person name="De Vries R.P."/>
            <person name="Peng M."/>
            <person name="Dilokpimol A."/>
            <person name="Hilden K."/>
            <person name="Makela M.R."/>
            <person name="Grigoriev I."/>
            <person name="Riley R."/>
            <person name="Granchi Z."/>
        </authorList>
    </citation>
    <scope>NUCLEOTIDE SEQUENCE [LARGE SCALE GENOMIC DNA]</scope>
    <source>
        <strain evidence="3 4">CBS 132785</strain>
    </source>
</reference>
<accession>A0A1Q5UKC9</accession>
<comment type="caution">
    <text evidence="3">The sequence shown here is derived from an EMBL/GenBank/DDBJ whole genome shotgun (WGS) entry which is preliminary data.</text>
</comment>
<dbReference type="AlphaFoldDB" id="A0A1Q5UKC9"/>